<evidence type="ECO:0000313" key="2">
    <source>
        <dbReference type="Proteomes" id="UP001320178"/>
    </source>
</evidence>
<dbReference type="RefSeq" id="WP_234239941.1">
    <property type="nucleotide sequence ID" value="NZ_JABFTS010000006.1"/>
</dbReference>
<reference evidence="1" key="1">
    <citation type="submission" date="2020-05" db="EMBL/GenBank/DDBJ databases">
        <authorList>
            <person name="Wang L."/>
            <person name="Shao Z."/>
        </authorList>
    </citation>
    <scope>NUCLEOTIDE SEQUENCE</scope>
    <source>
        <strain evidence="1">MCCC 1A05776</strain>
    </source>
</reference>
<comment type="caution">
    <text evidence="1">The sequence shown here is derived from an EMBL/GenBank/DDBJ whole genome shotgun (WGS) entry which is preliminary data.</text>
</comment>
<protein>
    <submittedName>
        <fullName evidence="1">Uncharacterized protein</fullName>
    </submittedName>
</protein>
<proteinExistence type="predicted"/>
<evidence type="ECO:0000313" key="1">
    <source>
        <dbReference type="EMBL" id="MCE8052613.1"/>
    </source>
</evidence>
<organism evidence="1 2">
    <name type="scientific">Billgrantia desiderata</name>
    <dbReference type="NCBI Taxonomy" id="52021"/>
    <lineage>
        <taxon>Bacteria</taxon>
        <taxon>Pseudomonadati</taxon>
        <taxon>Pseudomonadota</taxon>
        <taxon>Gammaproteobacteria</taxon>
        <taxon>Oceanospirillales</taxon>
        <taxon>Halomonadaceae</taxon>
        <taxon>Billgrantia</taxon>
    </lineage>
</organism>
<sequence length="207" mass="22047">MKARRFPRVTKSGHLTSSAGTRVLGWICIASLWAAGPALQAAEFSHLPPLDEAELEELRGGFQLAGLDMSFGATLQTLVDNVRMDTVFVIHPTGVEMVSQSVSQQGAIEGQVVSRVGQGSGNTIMELTPNGISLVGMQDLSGLVVNDTKGFTSVFHSVTKNAILGSVVSDASERDIQQRLDIGVQINNLPALRAAQQRHAITESLAR</sequence>
<accession>A0AAW4YVE6</accession>
<dbReference type="Proteomes" id="UP001320178">
    <property type="component" value="Unassembled WGS sequence"/>
</dbReference>
<dbReference type="EMBL" id="JABFTS010000006">
    <property type="protein sequence ID" value="MCE8052613.1"/>
    <property type="molecule type" value="Genomic_DNA"/>
</dbReference>
<name>A0AAW4YVE6_9GAMM</name>
<gene>
    <name evidence="1" type="ORF">HOP61_15050</name>
</gene>
<reference evidence="1" key="2">
    <citation type="journal article" date="2021" name="Front. Microbiol.">
        <title>Aerobic Denitrification and Heterotrophic Sulfur Oxidation in the Genus Halomonas Revealed by Six Novel Species Characterizations and Genome-Based Analysis.</title>
        <authorList>
            <person name="Wang L."/>
            <person name="Shao Z."/>
        </authorList>
    </citation>
    <scope>NUCLEOTIDE SEQUENCE</scope>
    <source>
        <strain evidence="1">MCCC 1A05776</strain>
    </source>
</reference>
<dbReference type="AlphaFoldDB" id="A0AAW4YVE6"/>